<proteinExistence type="predicted"/>
<sequence length="127" mass="14112">MIESRIVAEKRAIDLIRQLSARYGPLTFQIHGNSEVGFTPQCVPDNNRFPPGDEVYLGEVEGCPCYVSPGEDNHHGRSLYILRAAKGATGASLEEAIFRVSTELLPSESAVNVRMFSYLFGYRESWG</sequence>
<organism evidence="1 2">
    <name type="scientific">Chitinophaga barathri</name>
    <dbReference type="NCBI Taxonomy" id="1647451"/>
    <lineage>
        <taxon>Bacteria</taxon>
        <taxon>Pseudomonadati</taxon>
        <taxon>Bacteroidota</taxon>
        <taxon>Chitinophagia</taxon>
        <taxon>Chitinophagales</taxon>
        <taxon>Chitinophagaceae</taxon>
        <taxon>Chitinophaga</taxon>
    </lineage>
</organism>
<name>A0A3N4MNY4_9BACT</name>
<evidence type="ECO:0000313" key="2">
    <source>
        <dbReference type="Proteomes" id="UP000279089"/>
    </source>
</evidence>
<dbReference type="RefSeq" id="WP_120514708.1">
    <property type="nucleotide sequence ID" value="NZ_QXZY01000002.1"/>
</dbReference>
<evidence type="ECO:0000313" key="1">
    <source>
        <dbReference type="EMBL" id="RPD41770.1"/>
    </source>
</evidence>
<reference evidence="2" key="1">
    <citation type="submission" date="2018-11" db="EMBL/GenBank/DDBJ databases">
        <title>Chitinophaga lutea sp.nov., isolate from arsenic contaminated soil.</title>
        <authorList>
            <person name="Zong Y."/>
        </authorList>
    </citation>
    <scope>NUCLEOTIDE SEQUENCE [LARGE SCALE GENOMIC DNA]</scope>
    <source>
        <strain evidence="2">YLT18</strain>
    </source>
</reference>
<dbReference type="AlphaFoldDB" id="A0A3N4MNY4"/>
<keyword evidence="2" id="KW-1185">Reference proteome</keyword>
<gene>
    <name evidence="1" type="ORF">EG028_06275</name>
</gene>
<dbReference type="InterPro" id="IPR008497">
    <property type="entry name" value="DUF779"/>
</dbReference>
<dbReference type="Pfam" id="PF05610">
    <property type="entry name" value="DUF779"/>
    <property type="match status" value="1"/>
</dbReference>
<protein>
    <submittedName>
        <fullName evidence="1">DUF779 domain-containing protein</fullName>
    </submittedName>
</protein>
<accession>A0A3N4MNY4</accession>
<comment type="caution">
    <text evidence="1">The sequence shown here is derived from an EMBL/GenBank/DDBJ whole genome shotgun (WGS) entry which is preliminary data.</text>
</comment>
<dbReference type="EMBL" id="RMBX01000003">
    <property type="protein sequence ID" value="RPD41770.1"/>
    <property type="molecule type" value="Genomic_DNA"/>
</dbReference>
<dbReference type="Proteomes" id="UP000279089">
    <property type="component" value="Unassembled WGS sequence"/>
</dbReference>
<dbReference type="OrthoDB" id="3725739at2"/>